<accession>A0ABW8D066</accession>
<organism evidence="3 4">
    <name type="scientific">Streptomyces bikiniensis</name>
    <dbReference type="NCBI Taxonomy" id="1896"/>
    <lineage>
        <taxon>Bacteria</taxon>
        <taxon>Bacillati</taxon>
        <taxon>Actinomycetota</taxon>
        <taxon>Actinomycetes</taxon>
        <taxon>Kitasatosporales</taxon>
        <taxon>Streptomycetaceae</taxon>
        <taxon>Streptomyces</taxon>
    </lineage>
</organism>
<feature type="compositionally biased region" description="Low complexity" evidence="1">
    <location>
        <begin position="133"/>
        <end position="143"/>
    </location>
</feature>
<evidence type="ECO:0000313" key="4">
    <source>
        <dbReference type="Proteomes" id="UP001614391"/>
    </source>
</evidence>
<dbReference type="RefSeq" id="WP_399617430.1">
    <property type="nucleotide sequence ID" value="NZ_JBITYT010000010.1"/>
</dbReference>
<evidence type="ECO:0000256" key="1">
    <source>
        <dbReference type="SAM" id="MobiDB-lite"/>
    </source>
</evidence>
<dbReference type="EMBL" id="JBITYT010000010">
    <property type="protein sequence ID" value="MFI9122089.1"/>
    <property type="molecule type" value="Genomic_DNA"/>
</dbReference>
<evidence type="ECO:0000313" key="3">
    <source>
        <dbReference type="EMBL" id="MFI9122089.1"/>
    </source>
</evidence>
<keyword evidence="4" id="KW-1185">Reference proteome</keyword>
<name>A0ABW8D066_STRBI</name>
<proteinExistence type="predicted"/>
<feature type="compositionally biased region" description="Basic and acidic residues" evidence="1">
    <location>
        <begin position="95"/>
        <end position="117"/>
    </location>
</feature>
<evidence type="ECO:0008006" key="5">
    <source>
        <dbReference type="Google" id="ProtNLM"/>
    </source>
</evidence>
<dbReference type="PROSITE" id="PS51257">
    <property type="entry name" value="PROKAR_LIPOPROTEIN"/>
    <property type="match status" value="1"/>
</dbReference>
<feature type="chain" id="PRO_5045066069" description="Lipoprotein" evidence="2">
    <location>
        <begin position="22"/>
        <end position="171"/>
    </location>
</feature>
<feature type="compositionally biased region" description="Low complexity" evidence="1">
    <location>
        <begin position="68"/>
        <end position="81"/>
    </location>
</feature>
<gene>
    <name evidence="3" type="ORF">ACIGW0_22215</name>
</gene>
<comment type="caution">
    <text evidence="3">The sequence shown here is derived from an EMBL/GenBank/DDBJ whole genome shotgun (WGS) entry which is preliminary data.</text>
</comment>
<feature type="compositionally biased region" description="Low complexity" evidence="1">
    <location>
        <begin position="32"/>
        <end position="45"/>
    </location>
</feature>
<protein>
    <recommendedName>
        <fullName evidence="5">Lipoprotein</fullName>
    </recommendedName>
</protein>
<feature type="compositionally biased region" description="Basic residues" evidence="1">
    <location>
        <begin position="118"/>
        <end position="132"/>
    </location>
</feature>
<sequence length="171" mass="18146">MHARRTAYLLTAALLTTGCVAVPHGPVPGPTGRPAALAPAAERAPAPLPTWPEPVQAAPREALAATEPRTVPAPAPASSRPTAERRGTAAAPPPERTRKETGRKKEPKKKEPTEKNRTRAVPRPPKKDRPRGRPSAAPAAGQPELRRLCRQAERIDAPMGAAGLCRRVYGS</sequence>
<evidence type="ECO:0000256" key="2">
    <source>
        <dbReference type="SAM" id="SignalP"/>
    </source>
</evidence>
<reference evidence="3 4" key="1">
    <citation type="submission" date="2024-10" db="EMBL/GenBank/DDBJ databases">
        <title>The Natural Products Discovery Center: Release of the First 8490 Sequenced Strains for Exploring Actinobacteria Biosynthetic Diversity.</title>
        <authorList>
            <person name="Kalkreuter E."/>
            <person name="Kautsar S.A."/>
            <person name="Yang D."/>
            <person name="Bader C.D."/>
            <person name="Teijaro C.N."/>
            <person name="Fluegel L."/>
            <person name="Davis C.M."/>
            <person name="Simpson J.R."/>
            <person name="Lauterbach L."/>
            <person name="Steele A.D."/>
            <person name="Gui C."/>
            <person name="Meng S."/>
            <person name="Li G."/>
            <person name="Viehrig K."/>
            <person name="Ye F."/>
            <person name="Su P."/>
            <person name="Kiefer A.F."/>
            <person name="Nichols A."/>
            <person name="Cepeda A.J."/>
            <person name="Yan W."/>
            <person name="Fan B."/>
            <person name="Jiang Y."/>
            <person name="Adhikari A."/>
            <person name="Zheng C.-J."/>
            <person name="Schuster L."/>
            <person name="Cowan T.M."/>
            <person name="Smanski M.J."/>
            <person name="Chevrette M.G."/>
            <person name="De Carvalho L.P.S."/>
            <person name="Shen B."/>
        </authorList>
    </citation>
    <scope>NUCLEOTIDE SEQUENCE [LARGE SCALE GENOMIC DNA]</scope>
    <source>
        <strain evidence="3 4">NPDC053346</strain>
    </source>
</reference>
<feature type="signal peptide" evidence="2">
    <location>
        <begin position="1"/>
        <end position="21"/>
    </location>
</feature>
<dbReference type="Proteomes" id="UP001614391">
    <property type="component" value="Unassembled WGS sequence"/>
</dbReference>
<feature type="region of interest" description="Disordered" evidence="1">
    <location>
        <begin position="27"/>
        <end position="151"/>
    </location>
</feature>
<keyword evidence="2" id="KW-0732">Signal</keyword>